<feature type="chain" id="PRO_5004444110" evidence="1">
    <location>
        <begin position="27"/>
        <end position="173"/>
    </location>
</feature>
<dbReference type="AlphaFoldDB" id="R7SIS6"/>
<dbReference type="Proteomes" id="UP000053319">
    <property type="component" value="Unassembled WGS sequence"/>
</dbReference>
<dbReference type="GeneID" id="18840132"/>
<dbReference type="RefSeq" id="XP_007371206.1">
    <property type="nucleotide sequence ID" value="XM_007371144.1"/>
</dbReference>
<evidence type="ECO:0000313" key="2">
    <source>
        <dbReference type="EMBL" id="EJF56066.1"/>
    </source>
</evidence>
<proteinExistence type="predicted"/>
<gene>
    <name evidence="2" type="ORF">DICSQDRAFT_175263</name>
</gene>
<dbReference type="KEGG" id="dsq:DICSQDRAFT_175263"/>
<evidence type="ECO:0000256" key="1">
    <source>
        <dbReference type="SAM" id="SignalP"/>
    </source>
</evidence>
<name>R7SIS6_DICSQ</name>
<protein>
    <submittedName>
        <fullName evidence="2">Uncharacterized protein</fullName>
    </submittedName>
</protein>
<evidence type="ECO:0000313" key="3">
    <source>
        <dbReference type="Proteomes" id="UP000053319"/>
    </source>
</evidence>
<reference evidence="2 3" key="1">
    <citation type="journal article" date="2012" name="Science">
        <title>The Paleozoic origin of enzymatic lignin decomposition reconstructed from 31 fungal genomes.</title>
        <authorList>
            <person name="Floudas D."/>
            <person name="Binder M."/>
            <person name="Riley R."/>
            <person name="Barry K."/>
            <person name="Blanchette R.A."/>
            <person name="Henrissat B."/>
            <person name="Martinez A.T."/>
            <person name="Otillar R."/>
            <person name="Spatafora J.W."/>
            <person name="Yadav J.S."/>
            <person name="Aerts A."/>
            <person name="Benoit I."/>
            <person name="Boyd A."/>
            <person name="Carlson A."/>
            <person name="Copeland A."/>
            <person name="Coutinho P.M."/>
            <person name="de Vries R.P."/>
            <person name="Ferreira P."/>
            <person name="Findley K."/>
            <person name="Foster B."/>
            <person name="Gaskell J."/>
            <person name="Glotzer D."/>
            <person name="Gorecki P."/>
            <person name="Heitman J."/>
            <person name="Hesse C."/>
            <person name="Hori C."/>
            <person name="Igarashi K."/>
            <person name="Jurgens J.A."/>
            <person name="Kallen N."/>
            <person name="Kersten P."/>
            <person name="Kohler A."/>
            <person name="Kuees U."/>
            <person name="Kumar T.K.A."/>
            <person name="Kuo A."/>
            <person name="LaButti K."/>
            <person name="Larrondo L.F."/>
            <person name="Lindquist E."/>
            <person name="Ling A."/>
            <person name="Lombard V."/>
            <person name="Lucas S."/>
            <person name="Lundell T."/>
            <person name="Martin R."/>
            <person name="McLaughlin D.J."/>
            <person name="Morgenstern I."/>
            <person name="Morin E."/>
            <person name="Murat C."/>
            <person name="Nagy L.G."/>
            <person name="Nolan M."/>
            <person name="Ohm R.A."/>
            <person name="Patyshakuliyeva A."/>
            <person name="Rokas A."/>
            <person name="Ruiz-Duenas F.J."/>
            <person name="Sabat G."/>
            <person name="Salamov A."/>
            <person name="Samejima M."/>
            <person name="Schmutz J."/>
            <person name="Slot J.C."/>
            <person name="St John F."/>
            <person name="Stenlid J."/>
            <person name="Sun H."/>
            <person name="Sun S."/>
            <person name="Syed K."/>
            <person name="Tsang A."/>
            <person name="Wiebenga A."/>
            <person name="Young D."/>
            <person name="Pisabarro A."/>
            <person name="Eastwood D.C."/>
            <person name="Martin F."/>
            <person name="Cullen D."/>
            <person name="Grigoriev I.V."/>
            <person name="Hibbett D.S."/>
        </authorList>
    </citation>
    <scope>NUCLEOTIDE SEQUENCE [LARGE SCALE GENOMIC DNA]</scope>
    <source>
        <strain evidence="2 3">LYAD-421 SS1</strain>
    </source>
</reference>
<dbReference type="HOGENOM" id="CLU_1547539_0_0_1"/>
<keyword evidence="1" id="KW-0732">Signal</keyword>
<accession>R7SIS6</accession>
<feature type="signal peptide" evidence="1">
    <location>
        <begin position="1"/>
        <end position="26"/>
    </location>
</feature>
<organism evidence="2 3">
    <name type="scientific">Dichomitus squalens (strain LYAD-421)</name>
    <name type="common">Western red white-rot fungus</name>
    <dbReference type="NCBI Taxonomy" id="732165"/>
    <lineage>
        <taxon>Eukaryota</taxon>
        <taxon>Fungi</taxon>
        <taxon>Dikarya</taxon>
        <taxon>Basidiomycota</taxon>
        <taxon>Agaricomycotina</taxon>
        <taxon>Agaricomycetes</taxon>
        <taxon>Polyporales</taxon>
        <taxon>Polyporaceae</taxon>
        <taxon>Dichomitus</taxon>
    </lineage>
</organism>
<dbReference type="EMBL" id="JH719486">
    <property type="protein sequence ID" value="EJF56066.1"/>
    <property type="molecule type" value="Genomic_DNA"/>
</dbReference>
<sequence>MMHNINKLLSAIVVLACIAARTSVVAVPVDINLTPEVHQLLPQVTPLPIVEKRQGTEVTVTVTVTRHVDFDRLRFHVNHHSWREQLVHFEYLERDVDDDYHRLELVVLIALEDYVLHHVLHHQEEQDAHLHYFTVHLVNAFVEPTETGPNGYIPFNTFPTGGNYPAFTPYQGE</sequence>